<evidence type="ECO:0000313" key="2">
    <source>
        <dbReference type="Proteomes" id="UP000887300"/>
    </source>
</evidence>
<dbReference type="RefSeq" id="WP_215886175.1">
    <property type="nucleotide sequence ID" value="NZ_CP134225.1"/>
</dbReference>
<protein>
    <submittedName>
        <fullName evidence="1">Uncharacterized protein</fullName>
    </submittedName>
</protein>
<accession>A0A8X8G9R9</accession>
<comment type="caution">
    <text evidence="1">The sequence shown here is derived from an EMBL/GenBank/DDBJ whole genome shotgun (WGS) entry which is preliminary data.</text>
</comment>
<sequence length="139" mass="16360">MSIWTNQVHVEDDQMLLQLLDQKNIHEKAVIVFECFSDPAWDPHDHEITTERWQNEMVRLIEVYQSTGQLNDARRAAVHHSKLMFARVLLLGYLQAAASKETHYAVEAFKWWMQGKDYWLRKSVNVLPSFSQRGLEFGN</sequence>
<reference evidence="1" key="1">
    <citation type="journal article" date="2021" name="ISME J.">
        <title>Genomic evolution of the class Acidithiobacillia: deep-branching Proteobacteria living in extreme acidic conditions.</title>
        <authorList>
            <person name="Moya-Beltran A."/>
            <person name="Beard S."/>
            <person name="Rojas-Villalobos C."/>
            <person name="Issotta F."/>
            <person name="Gallardo Y."/>
            <person name="Ulloa R."/>
            <person name="Giaveno A."/>
            <person name="Degli Esposti M."/>
            <person name="Johnson D.B."/>
            <person name="Quatrini R."/>
        </authorList>
    </citation>
    <scope>NUCLEOTIDE SEQUENCE</scope>
    <source>
        <strain evidence="1">DSM 583</strain>
    </source>
</reference>
<dbReference type="Proteomes" id="UP000887300">
    <property type="component" value="Unassembled WGS sequence"/>
</dbReference>
<organism evidence="1 2">
    <name type="scientific">Acidithiobacillus ferridurans</name>
    <dbReference type="NCBI Taxonomy" id="1232575"/>
    <lineage>
        <taxon>Bacteria</taxon>
        <taxon>Pseudomonadati</taxon>
        <taxon>Pseudomonadota</taxon>
        <taxon>Acidithiobacillia</taxon>
        <taxon>Acidithiobacillales</taxon>
        <taxon>Acidithiobacillaceae</taxon>
        <taxon>Acidithiobacillus</taxon>
    </lineage>
</organism>
<evidence type="ECO:0000313" key="1">
    <source>
        <dbReference type="EMBL" id="MBU2722817.1"/>
    </source>
</evidence>
<name>A0A8X8G9R9_ACIFI</name>
<dbReference type="EMBL" id="JABBHS010000191">
    <property type="protein sequence ID" value="MBU2722817.1"/>
    <property type="molecule type" value="Genomic_DNA"/>
</dbReference>
<gene>
    <name evidence="1" type="ORF">HF568_06265</name>
</gene>
<dbReference type="AlphaFoldDB" id="A0A8X8G9R9"/>
<proteinExistence type="predicted"/>